<sequence length="97" mass="10672">MVLYTLVQPSDRTHQGTGSLVSLPDLLQYRPACSALETTAEQNPSPPLVPCPAGSPVNSPLHCYAILEKEKNWWREEDLKGGVTEHFREIGTGRALT</sequence>
<evidence type="ECO:0000313" key="2">
    <source>
        <dbReference type="Proteomes" id="UP001157502"/>
    </source>
</evidence>
<name>A0ACC2F5G3_DALPE</name>
<evidence type="ECO:0000313" key="1">
    <source>
        <dbReference type="EMBL" id="KAJ7986460.1"/>
    </source>
</evidence>
<gene>
    <name evidence="1" type="ORF">DPEC_G00340120</name>
</gene>
<dbReference type="EMBL" id="CM055761">
    <property type="protein sequence ID" value="KAJ7986460.1"/>
    <property type="molecule type" value="Genomic_DNA"/>
</dbReference>
<proteinExistence type="predicted"/>
<accession>A0ACC2F5G3</accession>
<keyword evidence="2" id="KW-1185">Reference proteome</keyword>
<dbReference type="Proteomes" id="UP001157502">
    <property type="component" value="Chromosome 34"/>
</dbReference>
<protein>
    <submittedName>
        <fullName evidence="1">Uncharacterized protein</fullName>
    </submittedName>
</protein>
<organism evidence="1 2">
    <name type="scientific">Dallia pectoralis</name>
    <name type="common">Alaska blackfish</name>
    <dbReference type="NCBI Taxonomy" id="75939"/>
    <lineage>
        <taxon>Eukaryota</taxon>
        <taxon>Metazoa</taxon>
        <taxon>Chordata</taxon>
        <taxon>Craniata</taxon>
        <taxon>Vertebrata</taxon>
        <taxon>Euteleostomi</taxon>
        <taxon>Actinopterygii</taxon>
        <taxon>Neopterygii</taxon>
        <taxon>Teleostei</taxon>
        <taxon>Protacanthopterygii</taxon>
        <taxon>Esociformes</taxon>
        <taxon>Umbridae</taxon>
        <taxon>Dallia</taxon>
    </lineage>
</organism>
<comment type="caution">
    <text evidence="1">The sequence shown here is derived from an EMBL/GenBank/DDBJ whole genome shotgun (WGS) entry which is preliminary data.</text>
</comment>
<reference evidence="1" key="1">
    <citation type="submission" date="2021-05" db="EMBL/GenBank/DDBJ databases">
        <authorList>
            <person name="Pan Q."/>
            <person name="Jouanno E."/>
            <person name="Zahm M."/>
            <person name="Klopp C."/>
            <person name="Cabau C."/>
            <person name="Louis A."/>
            <person name="Berthelot C."/>
            <person name="Parey E."/>
            <person name="Roest Crollius H."/>
            <person name="Montfort J."/>
            <person name="Robinson-Rechavi M."/>
            <person name="Bouchez O."/>
            <person name="Lampietro C."/>
            <person name="Lopez Roques C."/>
            <person name="Donnadieu C."/>
            <person name="Postlethwait J."/>
            <person name="Bobe J."/>
            <person name="Dillon D."/>
            <person name="Chandos A."/>
            <person name="von Hippel F."/>
            <person name="Guiguen Y."/>
        </authorList>
    </citation>
    <scope>NUCLEOTIDE SEQUENCE</scope>
    <source>
        <strain evidence="1">YG-Jan2019</strain>
    </source>
</reference>